<keyword evidence="4" id="KW-1185">Reference proteome</keyword>
<sequence>MKKYRIAILTLLLLLAGCATAPVQEMSDARQAMQAAAQAGARQSAPQEYAQAQALMQRAEDQLQVGGYQSARELADQARVAAQHARDDALKARKTAQ</sequence>
<feature type="chain" id="PRO_5012546472" description="DUF4398 domain-containing protein" evidence="1">
    <location>
        <begin position="22"/>
        <end position="97"/>
    </location>
</feature>
<reference evidence="3 4" key="1">
    <citation type="submission" date="2017-01" db="EMBL/GenBank/DDBJ databases">
        <title>Draft sequence of Acidihalobacter ferrooxidans strain DSM 14175 (strain V8).</title>
        <authorList>
            <person name="Khaleque H.N."/>
            <person name="Ramsay J.P."/>
            <person name="Murphy R.J.T."/>
            <person name="Kaksonen A.H."/>
            <person name="Boxall N.J."/>
            <person name="Watkin E.L.J."/>
        </authorList>
    </citation>
    <scope>NUCLEOTIDE SEQUENCE [LARGE SCALE GENOMIC DNA]</scope>
    <source>
        <strain evidence="3 4">V8</strain>
    </source>
</reference>
<dbReference type="RefSeq" id="WP_076837544.1">
    <property type="nucleotide sequence ID" value="NZ_CP019434.1"/>
</dbReference>
<evidence type="ECO:0000313" key="3">
    <source>
        <dbReference type="EMBL" id="APZ43920.1"/>
    </source>
</evidence>
<dbReference type="AlphaFoldDB" id="A0A1P8UJE1"/>
<feature type="signal peptide" evidence="1">
    <location>
        <begin position="1"/>
        <end position="21"/>
    </location>
</feature>
<accession>A0A1P8UJE1</accession>
<evidence type="ECO:0000259" key="2">
    <source>
        <dbReference type="Pfam" id="PF14346"/>
    </source>
</evidence>
<dbReference type="Pfam" id="PF14346">
    <property type="entry name" value="DUF4398"/>
    <property type="match status" value="1"/>
</dbReference>
<proteinExistence type="predicted"/>
<dbReference type="Gene3D" id="1.20.1270.390">
    <property type="match status" value="1"/>
</dbReference>
<protein>
    <recommendedName>
        <fullName evidence="2">DUF4398 domain-containing protein</fullName>
    </recommendedName>
</protein>
<dbReference type="EMBL" id="CP019434">
    <property type="protein sequence ID" value="APZ43920.1"/>
    <property type="molecule type" value="Genomic_DNA"/>
</dbReference>
<evidence type="ECO:0000256" key="1">
    <source>
        <dbReference type="SAM" id="SignalP"/>
    </source>
</evidence>
<organism evidence="3 4">
    <name type="scientific">Acidihalobacter ferrooxydans</name>
    <dbReference type="NCBI Taxonomy" id="1765967"/>
    <lineage>
        <taxon>Bacteria</taxon>
        <taxon>Pseudomonadati</taxon>
        <taxon>Pseudomonadota</taxon>
        <taxon>Gammaproteobacteria</taxon>
        <taxon>Chromatiales</taxon>
        <taxon>Ectothiorhodospiraceae</taxon>
        <taxon>Acidihalobacter</taxon>
    </lineage>
</organism>
<keyword evidence="1" id="KW-0732">Signal</keyword>
<dbReference type="InterPro" id="IPR025511">
    <property type="entry name" value="DUF4398"/>
</dbReference>
<feature type="domain" description="DUF4398" evidence="2">
    <location>
        <begin position="24"/>
        <end position="96"/>
    </location>
</feature>
<evidence type="ECO:0000313" key="4">
    <source>
        <dbReference type="Proteomes" id="UP000243807"/>
    </source>
</evidence>
<gene>
    <name evidence="3" type="ORF">BW247_13155</name>
</gene>
<name>A0A1P8UJE1_9GAMM</name>
<dbReference type="KEGG" id="afy:BW247_13155"/>
<dbReference type="Proteomes" id="UP000243807">
    <property type="component" value="Chromosome"/>
</dbReference>
<dbReference type="PROSITE" id="PS51257">
    <property type="entry name" value="PROKAR_LIPOPROTEIN"/>
    <property type="match status" value="1"/>
</dbReference>